<dbReference type="PANTHER" id="PTHR33973">
    <property type="entry name" value="OS07G0153300 PROTEIN"/>
    <property type="match status" value="1"/>
</dbReference>
<dbReference type="InterPro" id="IPR010775">
    <property type="entry name" value="DUF1365"/>
</dbReference>
<evidence type="ECO:0000256" key="1">
    <source>
        <dbReference type="SAM" id="MobiDB-lite"/>
    </source>
</evidence>
<accession>A0A927FAR8</accession>
<gene>
    <name evidence="2" type="ORF">IEN85_10930</name>
</gene>
<dbReference type="AlphaFoldDB" id="A0A927FAR8"/>
<dbReference type="PANTHER" id="PTHR33973:SF4">
    <property type="entry name" value="OS07G0153300 PROTEIN"/>
    <property type="match status" value="1"/>
</dbReference>
<dbReference type="Pfam" id="PF07103">
    <property type="entry name" value="DUF1365"/>
    <property type="match status" value="1"/>
</dbReference>
<evidence type="ECO:0000313" key="3">
    <source>
        <dbReference type="Proteomes" id="UP000622317"/>
    </source>
</evidence>
<keyword evidence="3" id="KW-1185">Reference proteome</keyword>
<organism evidence="2 3">
    <name type="scientific">Pelagicoccus enzymogenes</name>
    <dbReference type="NCBI Taxonomy" id="2773457"/>
    <lineage>
        <taxon>Bacteria</taxon>
        <taxon>Pseudomonadati</taxon>
        <taxon>Verrucomicrobiota</taxon>
        <taxon>Opitutia</taxon>
        <taxon>Puniceicoccales</taxon>
        <taxon>Pelagicoccaceae</taxon>
        <taxon>Pelagicoccus</taxon>
    </lineage>
</organism>
<dbReference type="Proteomes" id="UP000622317">
    <property type="component" value="Unassembled WGS sequence"/>
</dbReference>
<feature type="region of interest" description="Disordered" evidence="1">
    <location>
        <begin position="241"/>
        <end position="264"/>
    </location>
</feature>
<name>A0A927FAR8_9BACT</name>
<protein>
    <submittedName>
        <fullName evidence="2">DUF1365 domain-containing protein</fullName>
    </submittedName>
</protein>
<proteinExistence type="predicted"/>
<sequence>MKSCLYRCRVAHKRKRPKRHRFAYATFMFCLDLDELDTLRKRLTLFSLNSRNLYALNDRDHLDQGEKGIKANVLSFLRNKGMQQKVGRIELVTNLRTWGYVFNPVSFYYVYADDGSLLCCLAEVANTFNEQKLYLVDRFEPSGNRLRQSHRKLFYISPFSDLDTQLHFDLHRPDEHLRLAITESDAEGTYFYSSLSGKRIPLTNTNLLRYTLRFPFITLQVIAAIHWQALRLALKKVPHFKKAQHPERQTETRTYIKPKSKNSA</sequence>
<reference evidence="2" key="1">
    <citation type="submission" date="2020-09" db="EMBL/GenBank/DDBJ databases">
        <title>Pelagicoccus enzymogenes sp. nov. with an EPS production, isolated from marine sediment.</title>
        <authorList>
            <person name="Feng X."/>
        </authorList>
    </citation>
    <scope>NUCLEOTIDE SEQUENCE</scope>
    <source>
        <strain evidence="2">NFK12</strain>
    </source>
</reference>
<dbReference type="RefSeq" id="WP_191617122.1">
    <property type="nucleotide sequence ID" value="NZ_JACYFG010000032.1"/>
</dbReference>
<evidence type="ECO:0000313" key="2">
    <source>
        <dbReference type="EMBL" id="MBD5780003.1"/>
    </source>
</evidence>
<dbReference type="EMBL" id="JACYFG010000032">
    <property type="protein sequence ID" value="MBD5780003.1"/>
    <property type="molecule type" value="Genomic_DNA"/>
</dbReference>
<comment type="caution">
    <text evidence="2">The sequence shown here is derived from an EMBL/GenBank/DDBJ whole genome shotgun (WGS) entry which is preliminary data.</text>
</comment>